<dbReference type="EMBL" id="CAXLJM020000085">
    <property type="protein sequence ID" value="CAL8130743.1"/>
    <property type="molecule type" value="Genomic_DNA"/>
</dbReference>
<dbReference type="InterPro" id="IPR001254">
    <property type="entry name" value="Trypsin_dom"/>
</dbReference>
<proteinExistence type="predicted"/>
<reference evidence="3 4" key="1">
    <citation type="submission" date="2024-08" db="EMBL/GenBank/DDBJ databases">
        <authorList>
            <person name="Cucini C."/>
            <person name="Frati F."/>
        </authorList>
    </citation>
    <scope>NUCLEOTIDE SEQUENCE [LARGE SCALE GENOMIC DNA]</scope>
</reference>
<dbReference type="Proteomes" id="UP001642540">
    <property type="component" value="Unassembled WGS sequence"/>
</dbReference>
<organism evidence="3 4">
    <name type="scientific">Orchesella dallaii</name>
    <dbReference type="NCBI Taxonomy" id="48710"/>
    <lineage>
        <taxon>Eukaryota</taxon>
        <taxon>Metazoa</taxon>
        <taxon>Ecdysozoa</taxon>
        <taxon>Arthropoda</taxon>
        <taxon>Hexapoda</taxon>
        <taxon>Collembola</taxon>
        <taxon>Entomobryomorpha</taxon>
        <taxon>Entomobryoidea</taxon>
        <taxon>Orchesellidae</taxon>
        <taxon>Orchesellinae</taxon>
        <taxon>Orchesella</taxon>
    </lineage>
</organism>
<sequence length="319" mass="35212">MNIKFIVAVFAITSIIGGLSYRRKSIPYTRYRLPSPKTDDELTGRIINGINAFAGELPYQLYLKLVTSSKKERFCGGALAEAYGVQFALTAAHCVHDGYPSPFSPVNPRNVRIKAGAHDINHKSGNEQIRTPTKVVIHDQYDRTDPTPIHDIAIMFYADPFKINGFVGTIQLPGYMWEIPERVEISGWGSTTPKPNLTFPDILKVAEMKTLSTKSCKRFEYDGNEITFRHMCLLQKNGIGTCSGDSGGPAGGTNNTNGDWYLAGLLSYHIGKCGSRIYPAVYLRVSTYIDWIHIQANVLGLQFPSRCPPGTSNPGLSSD</sequence>
<dbReference type="InterPro" id="IPR009003">
    <property type="entry name" value="Peptidase_S1_PA"/>
</dbReference>
<dbReference type="Pfam" id="PF00089">
    <property type="entry name" value="Trypsin"/>
    <property type="match status" value="1"/>
</dbReference>
<dbReference type="PROSITE" id="PS00134">
    <property type="entry name" value="TRYPSIN_HIS"/>
    <property type="match status" value="1"/>
</dbReference>
<accession>A0ABP1RMB2</accession>
<evidence type="ECO:0000313" key="4">
    <source>
        <dbReference type="Proteomes" id="UP001642540"/>
    </source>
</evidence>
<dbReference type="SMART" id="SM00020">
    <property type="entry name" value="Tryp_SPc"/>
    <property type="match status" value="1"/>
</dbReference>
<dbReference type="InterPro" id="IPR043504">
    <property type="entry name" value="Peptidase_S1_PA_chymotrypsin"/>
</dbReference>
<dbReference type="PANTHER" id="PTHR24252">
    <property type="entry name" value="ACROSIN-RELATED"/>
    <property type="match status" value="1"/>
</dbReference>
<dbReference type="Gene3D" id="2.40.10.10">
    <property type="entry name" value="Trypsin-like serine proteases"/>
    <property type="match status" value="1"/>
</dbReference>
<feature type="domain" description="Peptidase S1" evidence="2">
    <location>
        <begin position="46"/>
        <end position="297"/>
    </location>
</feature>
<evidence type="ECO:0000313" key="3">
    <source>
        <dbReference type="EMBL" id="CAL8130743.1"/>
    </source>
</evidence>
<keyword evidence="1" id="KW-1015">Disulfide bond</keyword>
<comment type="caution">
    <text evidence="3">The sequence shown here is derived from an EMBL/GenBank/DDBJ whole genome shotgun (WGS) entry which is preliminary data.</text>
</comment>
<dbReference type="InterPro" id="IPR018114">
    <property type="entry name" value="TRYPSIN_HIS"/>
</dbReference>
<evidence type="ECO:0000259" key="2">
    <source>
        <dbReference type="PROSITE" id="PS50240"/>
    </source>
</evidence>
<dbReference type="PANTHER" id="PTHR24252:SF7">
    <property type="entry name" value="HYALIN"/>
    <property type="match status" value="1"/>
</dbReference>
<dbReference type="SUPFAM" id="SSF50494">
    <property type="entry name" value="Trypsin-like serine proteases"/>
    <property type="match status" value="1"/>
</dbReference>
<protein>
    <recommendedName>
        <fullName evidence="2">Peptidase S1 domain-containing protein</fullName>
    </recommendedName>
</protein>
<dbReference type="CDD" id="cd00190">
    <property type="entry name" value="Tryp_SPc"/>
    <property type="match status" value="1"/>
</dbReference>
<keyword evidence="4" id="KW-1185">Reference proteome</keyword>
<evidence type="ECO:0000256" key="1">
    <source>
        <dbReference type="ARBA" id="ARBA00023157"/>
    </source>
</evidence>
<dbReference type="PROSITE" id="PS50240">
    <property type="entry name" value="TRYPSIN_DOM"/>
    <property type="match status" value="1"/>
</dbReference>
<name>A0ABP1RMB2_9HEXA</name>
<gene>
    <name evidence="3" type="ORF">ODALV1_LOCUS23862</name>
</gene>